<feature type="transmembrane region" description="Helical" evidence="2">
    <location>
        <begin position="25"/>
        <end position="44"/>
    </location>
</feature>
<sequence length="92" mass="9285">MTGDDSPYERAVSRSGSKVDRGPDAFGVSIAIGVGVVVGLALGLPALPSGTVAVGGFDVDAVGAVLLASVLSVLVVPLGTYVLYQLFFFADR</sequence>
<evidence type="ECO:0000256" key="1">
    <source>
        <dbReference type="SAM" id="MobiDB-lite"/>
    </source>
</evidence>
<dbReference type="RefSeq" id="WP_260595203.1">
    <property type="nucleotide sequence ID" value="NZ_CP104003.1"/>
</dbReference>
<keyword evidence="2" id="KW-1133">Transmembrane helix</keyword>
<accession>A0A9E7R688</accession>
<dbReference type="Proteomes" id="UP001057580">
    <property type="component" value="Chromosome"/>
</dbReference>
<feature type="compositionally biased region" description="Basic and acidic residues" evidence="1">
    <location>
        <begin position="7"/>
        <end position="23"/>
    </location>
</feature>
<reference evidence="3" key="1">
    <citation type="submission" date="2022-09" db="EMBL/GenBank/DDBJ databases">
        <title>Diverse halophilic archaea isolated from saline environments.</title>
        <authorList>
            <person name="Cui H.-L."/>
        </authorList>
    </citation>
    <scope>NUCLEOTIDE SEQUENCE</scope>
    <source>
        <strain evidence="3">ZS-35-S2</strain>
    </source>
</reference>
<keyword evidence="2" id="KW-0812">Transmembrane</keyword>
<keyword evidence="4" id="KW-1185">Reference proteome</keyword>
<organism evidence="3 4">
    <name type="scientific">Salinirubellus salinus</name>
    <dbReference type="NCBI Taxonomy" id="1364945"/>
    <lineage>
        <taxon>Archaea</taxon>
        <taxon>Methanobacteriati</taxon>
        <taxon>Methanobacteriota</taxon>
        <taxon>Stenosarchaea group</taxon>
        <taxon>Halobacteria</taxon>
        <taxon>Halobacteriales</taxon>
        <taxon>Natronomonadaceae</taxon>
        <taxon>Salinirubellus</taxon>
    </lineage>
</organism>
<name>A0A9E7R688_9EURY</name>
<dbReference type="KEGG" id="ssai:N0B31_07270"/>
<dbReference type="EMBL" id="CP104003">
    <property type="protein sequence ID" value="UWM56083.1"/>
    <property type="molecule type" value="Genomic_DNA"/>
</dbReference>
<evidence type="ECO:0000256" key="2">
    <source>
        <dbReference type="SAM" id="Phobius"/>
    </source>
</evidence>
<dbReference type="GeneID" id="74942210"/>
<protein>
    <submittedName>
        <fullName evidence="3">Uncharacterized protein</fullName>
    </submittedName>
</protein>
<keyword evidence="2" id="KW-0472">Membrane</keyword>
<feature type="region of interest" description="Disordered" evidence="1">
    <location>
        <begin position="1"/>
        <end position="24"/>
    </location>
</feature>
<feature type="transmembrane region" description="Helical" evidence="2">
    <location>
        <begin position="64"/>
        <end position="84"/>
    </location>
</feature>
<dbReference type="AlphaFoldDB" id="A0A9E7R688"/>
<evidence type="ECO:0000313" key="4">
    <source>
        <dbReference type="Proteomes" id="UP001057580"/>
    </source>
</evidence>
<proteinExistence type="predicted"/>
<gene>
    <name evidence="3" type="ORF">N0B31_07270</name>
</gene>
<evidence type="ECO:0000313" key="3">
    <source>
        <dbReference type="EMBL" id="UWM56083.1"/>
    </source>
</evidence>